<accession>A0A9W8RWY7</accession>
<name>A0A9W8RWY7_9HYPO</name>
<dbReference type="EMBL" id="JAOQAZ010000015">
    <property type="protein sequence ID" value="KAJ4258964.1"/>
    <property type="molecule type" value="Genomic_DNA"/>
</dbReference>
<proteinExistence type="predicted"/>
<reference evidence="1" key="1">
    <citation type="submission" date="2022-09" db="EMBL/GenBank/DDBJ databases">
        <title>Fusarium specimens isolated from Avocado Roots.</title>
        <authorList>
            <person name="Stajich J."/>
            <person name="Roper C."/>
            <person name="Heimlech-Rivalta G."/>
        </authorList>
    </citation>
    <scope>NUCLEOTIDE SEQUENCE</scope>
    <source>
        <strain evidence="1">CF00136</strain>
    </source>
</reference>
<evidence type="ECO:0000313" key="1">
    <source>
        <dbReference type="EMBL" id="KAJ4258964.1"/>
    </source>
</evidence>
<protein>
    <submittedName>
        <fullName evidence="1">Uncharacterized protein</fullName>
    </submittedName>
</protein>
<comment type="caution">
    <text evidence="1">The sequence shown here is derived from an EMBL/GenBank/DDBJ whole genome shotgun (WGS) entry which is preliminary data.</text>
</comment>
<keyword evidence="2" id="KW-1185">Reference proteome</keyword>
<evidence type="ECO:0000313" key="2">
    <source>
        <dbReference type="Proteomes" id="UP001152049"/>
    </source>
</evidence>
<sequence length="117" mass="13218">MPTREFLEEVYKSTVRLSADDSEEAEDMIEENLTQLIMSDTDEKKTLCASSGLGLDEAYEEAKQLSGVSEYDQEPQDPDDDGIFIPEDFQTLKPTPVETEKLDYVLQAMVGRILAEF</sequence>
<organism evidence="1 2">
    <name type="scientific">Fusarium torreyae</name>
    <dbReference type="NCBI Taxonomy" id="1237075"/>
    <lineage>
        <taxon>Eukaryota</taxon>
        <taxon>Fungi</taxon>
        <taxon>Dikarya</taxon>
        <taxon>Ascomycota</taxon>
        <taxon>Pezizomycotina</taxon>
        <taxon>Sordariomycetes</taxon>
        <taxon>Hypocreomycetidae</taxon>
        <taxon>Hypocreales</taxon>
        <taxon>Nectriaceae</taxon>
        <taxon>Fusarium</taxon>
    </lineage>
</organism>
<dbReference type="Proteomes" id="UP001152049">
    <property type="component" value="Unassembled WGS sequence"/>
</dbReference>
<dbReference type="AlphaFoldDB" id="A0A9W8RWY7"/>
<gene>
    <name evidence="1" type="ORF">NW762_008052</name>
</gene>
<dbReference type="OrthoDB" id="4895350at2759"/>